<keyword evidence="8" id="KW-1185">Reference proteome</keyword>
<keyword evidence="2 5" id="KW-0812">Transmembrane</keyword>
<proteinExistence type="predicted"/>
<evidence type="ECO:0000256" key="2">
    <source>
        <dbReference type="ARBA" id="ARBA00022692"/>
    </source>
</evidence>
<feature type="transmembrane region" description="Helical" evidence="5">
    <location>
        <begin position="488"/>
        <end position="511"/>
    </location>
</feature>
<dbReference type="Pfam" id="PF12698">
    <property type="entry name" value="ABC2_membrane_3"/>
    <property type="match status" value="1"/>
</dbReference>
<dbReference type="VEuPathDB" id="TriTrypDB:BSAL_48845"/>
<reference evidence="8" key="1">
    <citation type="submission" date="2015-09" db="EMBL/GenBank/DDBJ databases">
        <authorList>
            <consortium name="Pathogen Informatics"/>
        </authorList>
    </citation>
    <scope>NUCLEOTIDE SEQUENCE [LARGE SCALE GENOMIC DNA]</scope>
    <source>
        <strain evidence="8">Lake Konstanz</strain>
    </source>
</reference>
<dbReference type="GO" id="GO:0140359">
    <property type="term" value="F:ABC-type transporter activity"/>
    <property type="evidence" value="ECO:0007669"/>
    <property type="project" value="InterPro"/>
</dbReference>
<comment type="subcellular location">
    <subcellularLocation>
        <location evidence="1">Membrane</location>
        <topology evidence="1">Multi-pass membrane protein</topology>
    </subcellularLocation>
</comment>
<dbReference type="PANTHER" id="PTHR19229">
    <property type="entry name" value="ATP-BINDING CASSETTE TRANSPORTER SUBFAMILY A ABCA"/>
    <property type="match status" value="1"/>
</dbReference>
<evidence type="ECO:0000313" key="7">
    <source>
        <dbReference type="EMBL" id="CUM57952.1"/>
    </source>
</evidence>
<dbReference type="OrthoDB" id="10255969at2759"/>
<dbReference type="PANTHER" id="PTHR19229:SF262">
    <property type="entry name" value="TRANSPORTER, PUTATIVE-RELATED"/>
    <property type="match status" value="1"/>
</dbReference>
<dbReference type="EMBL" id="CYKH01002253">
    <property type="protein sequence ID" value="CUM57952.1"/>
    <property type="molecule type" value="Genomic_DNA"/>
</dbReference>
<evidence type="ECO:0000259" key="6">
    <source>
        <dbReference type="Pfam" id="PF12698"/>
    </source>
</evidence>
<dbReference type="Proteomes" id="UP000051952">
    <property type="component" value="Unassembled WGS sequence"/>
</dbReference>
<organism evidence="7 8">
    <name type="scientific">Bodo saltans</name>
    <name type="common">Flagellated protozoan</name>
    <dbReference type="NCBI Taxonomy" id="75058"/>
    <lineage>
        <taxon>Eukaryota</taxon>
        <taxon>Discoba</taxon>
        <taxon>Euglenozoa</taxon>
        <taxon>Kinetoplastea</taxon>
        <taxon>Metakinetoplastina</taxon>
        <taxon>Eubodonida</taxon>
        <taxon>Bodonidae</taxon>
        <taxon>Bodo</taxon>
    </lineage>
</organism>
<accession>A0A0S4KKP1</accession>
<feature type="transmembrane region" description="Helical" evidence="5">
    <location>
        <begin position="518"/>
        <end position="538"/>
    </location>
</feature>
<evidence type="ECO:0000256" key="4">
    <source>
        <dbReference type="ARBA" id="ARBA00023136"/>
    </source>
</evidence>
<feature type="domain" description="ABC-2 type transporter transmembrane" evidence="6">
    <location>
        <begin position="350"/>
        <end position="601"/>
    </location>
</feature>
<name>A0A0S4KKP1_BODSA</name>
<protein>
    <submittedName>
        <fullName evidence="7">ABC transporter, putative</fullName>
    </submittedName>
</protein>
<dbReference type="GO" id="GO:0016020">
    <property type="term" value="C:membrane"/>
    <property type="evidence" value="ECO:0007669"/>
    <property type="project" value="UniProtKB-SubCell"/>
</dbReference>
<dbReference type="InterPro" id="IPR026082">
    <property type="entry name" value="ABCA"/>
</dbReference>
<feature type="transmembrane region" description="Helical" evidence="5">
    <location>
        <begin position="583"/>
        <end position="603"/>
    </location>
</feature>
<sequence length="645" mass="70467">MCSKGLCLNSMAAAAVRTNQQATTMQQRHVEPTITMKSSQGMCSSRQAWAMMPNVNPPVVNHPVLFLRKLSPQRPHGVNASPPPRSICFRSGATWVAVCWSFSSQSYSSLAPSVSGPRLATLTMLECSLSRTRLISYTSPTPLATGAANTAFQSNLCTQGSPVLDGLPACSAAGFPSYAVFPPNPLVPIASLGYNSDPLQFVPSAASAALAFGVEKSVVAPWSFDDMVLLQWVTRFSLLDNVRLKQSDYYTVPAAIGSSGYLYFAPDTPAVQALVTHFNTTTNLFKNVFGQVFTTVGDAEAYVKATDREGTSWGIIVVNSLTASNFDVEIRLNHTAMPETSSNTDKYYRGGTTESNTLYILNGFYTLQNIISKYYIENVANVGSTVNEPYVAPMGYSPYEDQSFLAFGGQLAPLIIVLGFLYPVSQLAKRLVLEKERRIREAMMIMGLSNFAFYFSWIVVYVGQHLITSIIILIILKKTYLPNANTGALFFCFFFFQLSTITLSGFISSFFSKSRIAALLTPLIYFVLSIPLFAITSANSGAKGILLILSPTAFAEGIQLLFDGELGGGLGTAQLKDDNPSMIAVLVLLFIDFVVYFLLWMWIDAIMPNEWGTPRSVCFCITDLFKCCFGCGRTEGQDDNMPDGR</sequence>
<feature type="transmembrane region" description="Helical" evidence="5">
    <location>
        <begin position="445"/>
        <end position="476"/>
    </location>
</feature>
<dbReference type="GO" id="GO:0005319">
    <property type="term" value="F:lipid transporter activity"/>
    <property type="evidence" value="ECO:0007669"/>
    <property type="project" value="TreeGrafter"/>
</dbReference>
<evidence type="ECO:0000256" key="1">
    <source>
        <dbReference type="ARBA" id="ARBA00004141"/>
    </source>
</evidence>
<dbReference type="AlphaFoldDB" id="A0A0S4KKP1"/>
<dbReference type="InterPro" id="IPR013525">
    <property type="entry name" value="ABC2_TM"/>
</dbReference>
<gene>
    <name evidence="7" type="ORF">BSAL_48845</name>
</gene>
<evidence type="ECO:0000256" key="3">
    <source>
        <dbReference type="ARBA" id="ARBA00022989"/>
    </source>
</evidence>
<keyword evidence="3 5" id="KW-1133">Transmembrane helix</keyword>
<feature type="transmembrane region" description="Helical" evidence="5">
    <location>
        <begin position="404"/>
        <end position="424"/>
    </location>
</feature>
<keyword evidence="4 5" id="KW-0472">Membrane</keyword>
<evidence type="ECO:0000313" key="8">
    <source>
        <dbReference type="Proteomes" id="UP000051952"/>
    </source>
</evidence>
<evidence type="ECO:0000256" key="5">
    <source>
        <dbReference type="SAM" id="Phobius"/>
    </source>
</evidence>